<evidence type="ECO:0000313" key="2">
    <source>
        <dbReference type="EMBL" id="SQC05855.1"/>
    </source>
</evidence>
<dbReference type="AlphaFoldDB" id="A0A2X3CC62"/>
<gene>
    <name evidence="2" type="primary">sopA_2</name>
    <name evidence="2" type="ORF">NCTC9128_00438</name>
</gene>
<evidence type="ECO:0000313" key="3">
    <source>
        <dbReference type="Proteomes" id="UP000251088"/>
    </source>
</evidence>
<evidence type="ECO:0000256" key="1">
    <source>
        <dbReference type="SAM" id="MobiDB-lite"/>
    </source>
</evidence>
<dbReference type="Proteomes" id="UP000251088">
    <property type="component" value="Unassembled WGS sequence"/>
</dbReference>
<protein>
    <submittedName>
        <fullName evidence="2">Plasmid-partitioning protein SopA</fullName>
    </submittedName>
</protein>
<name>A0A2X3CC62_KLEPN</name>
<sequence>MGLMDILNQCITAGHEMTKAIAIAQFNDDSPEARKITRRWRIGEAADLVGVSSQAIRDAEKAGRLPHPDMETRGRVEQRVGYTIEQINHMRDVFGTRLRRAEDAFPPVIGVAAHKGGGLQNLRFCSPSSGPSPERTPCSSR</sequence>
<proteinExistence type="predicted"/>
<organism evidence="2 3">
    <name type="scientific">Klebsiella pneumoniae</name>
    <dbReference type="NCBI Taxonomy" id="573"/>
    <lineage>
        <taxon>Bacteria</taxon>
        <taxon>Pseudomonadati</taxon>
        <taxon>Pseudomonadota</taxon>
        <taxon>Gammaproteobacteria</taxon>
        <taxon>Enterobacterales</taxon>
        <taxon>Enterobacteriaceae</taxon>
        <taxon>Klebsiella/Raoultella group</taxon>
        <taxon>Klebsiella</taxon>
        <taxon>Klebsiella pneumoniae complex</taxon>
    </lineage>
</organism>
<feature type="region of interest" description="Disordered" evidence="1">
    <location>
        <begin position="57"/>
        <end position="76"/>
    </location>
</feature>
<dbReference type="EMBL" id="UAWN01000002">
    <property type="protein sequence ID" value="SQC05855.1"/>
    <property type="molecule type" value="Genomic_DNA"/>
</dbReference>
<accession>A0A2X3CC62</accession>
<reference evidence="2 3" key="1">
    <citation type="submission" date="2018-06" db="EMBL/GenBank/DDBJ databases">
        <authorList>
            <consortium name="Pathogen Informatics"/>
            <person name="Doyle S."/>
        </authorList>
    </citation>
    <scope>NUCLEOTIDE SEQUENCE [LARGE SCALE GENOMIC DNA]</scope>
    <source>
        <strain evidence="2 3">NCTC9128</strain>
    </source>
</reference>